<feature type="transmembrane region" description="Helical" evidence="6">
    <location>
        <begin position="34"/>
        <end position="61"/>
    </location>
</feature>
<dbReference type="InterPro" id="IPR032816">
    <property type="entry name" value="VTT_dom"/>
</dbReference>
<sequence length="270" mass="30252">MPAASSKSDKIRKLPASRTSRIRIESVNSKISKYFYYIATVAIIGIVISALGITNGYFHYFNYKDYYSSEVKVFSPFYYLGYLGIFLIIAFAPPPDYLLVPFYGYLASLNYFNVYLVFIVAVLAMMFLTAIEYFGGRFAGRPLLLKVLLHVGITERDISVADDWISNHGIASIFIATFVPYFKNVTSLAAGTLKMNSLKFFITNAVGFSLRFAILVYIGYEGINVFLPSFDVEFRSILYLIAIASSLILAYAILVKALHNQDKESSAIQG</sequence>
<name>A0A218NN18_9ARCH</name>
<evidence type="ECO:0000256" key="2">
    <source>
        <dbReference type="ARBA" id="ARBA00022475"/>
    </source>
</evidence>
<dbReference type="KEGG" id="marh:Mia14_0552"/>
<dbReference type="OrthoDB" id="56381at2157"/>
<evidence type="ECO:0000256" key="1">
    <source>
        <dbReference type="ARBA" id="ARBA00004651"/>
    </source>
</evidence>
<keyword evidence="3 6" id="KW-0812">Transmembrane</keyword>
<dbReference type="PANTHER" id="PTHR42709">
    <property type="entry name" value="ALKALINE PHOSPHATASE LIKE PROTEIN"/>
    <property type="match status" value="1"/>
</dbReference>
<keyword evidence="9" id="KW-1185">Reference proteome</keyword>
<dbReference type="PANTHER" id="PTHR42709:SF6">
    <property type="entry name" value="UNDECAPRENYL PHOSPHATE TRANSPORTER A"/>
    <property type="match status" value="1"/>
</dbReference>
<keyword evidence="2" id="KW-1003">Cell membrane</keyword>
<proteinExistence type="predicted"/>
<evidence type="ECO:0000256" key="4">
    <source>
        <dbReference type="ARBA" id="ARBA00022989"/>
    </source>
</evidence>
<dbReference type="Proteomes" id="UP000197679">
    <property type="component" value="Chromosome"/>
</dbReference>
<dbReference type="GO" id="GO:0005886">
    <property type="term" value="C:plasma membrane"/>
    <property type="evidence" value="ECO:0007669"/>
    <property type="project" value="UniProtKB-SubCell"/>
</dbReference>
<evidence type="ECO:0000256" key="6">
    <source>
        <dbReference type="SAM" id="Phobius"/>
    </source>
</evidence>
<feature type="domain" description="VTT" evidence="7">
    <location>
        <begin position="108"/>
        <end position="220"/>
    </location>
</feature>
<keyword evidence="5 6" id="KW-0472">Membrane</keyword>
<dbReference type="Pfam" id="PF09335">
    <property type="entry name" value="VTT_dom"/>
    <property type="match status" value="1"/>
</dbReference>
<gene>
    <name evidence="8" type="ORF">Mia14_0552</name>
</gene>
<dbReference type="AlphaFoldDB" id="A0A218NN18"/>
<reference evidence="8 9" key="1">
    <citation type="journal article" date="2017" name="Nat. Commun.">
        <title>'ARMAN' archaea depend on association with euryarchaeal host in culture and in situ.</title>
        <authorList>
            <person name="Golyshina O."/>
            <person name="Toshchakov S."/>
            <person name="Makarova K."/>
            <person name="Gavrilov S."/>
            <person name="Korzhenkov A."/>
            <person name="La Cono V."/>
            <person name="Arcadi E."/>
            <person name="Nechitaylo T."/>
            <person name="Ferrer M."/>
            <person name="Kublanov I."/>
            <person name="Wolf Y."/>
            <person name="Yakimov M."/>
            <person name="Golyshin P."/>
            <person name="Slesarev A."/>
            <person name="Kozyavkin S."/>
        </authorList>
    </citation>
    <scope>NUCLEOTIDE SEQUENCE [LARGE SCALE GENOMIC DNA]</scope>
    <source>
        <strain evidence="8 9">Mia14</strain>
    </source>
</reference>
<evidence type="ECO:0000256" key="5">
    <source>
        <dbReference type="ARBA" id="ARBA00023136"/>
    </source>
</evidence>
<organism evidence="8 9">
    <name type="scientific">Candidatus Mancarchaeum acidiphilum</name>
    <dbReference type="NCBI Taxonomy" id="1920749"/>
    <lineage>
        <taxon>Archaea</taxon>
        <taxon>Candidatus Micrarchaeota</taxon>
        <taxon>Candidatus Mancarchaeum</taxon>
    </lineage>
</organism>
<comment type="subcellular location">
    <subcellularLocation>
        <location evidence="1">Cell membrane</location>
        <topology evidence="1">Multi-pass membrane protein</topology>
    </subcellularLocation>
</comment>
<feature type="transmembrane region" description="Helical" evidence="6">
    <location>
        <begin position="112"/>
        <end position="134"/>
    </location>
</feature>
<feature type="transmembrane region" description="Helical" evidence="6">
    <location>
        <begin position="200"/>
        <end position="220"/>
    </location>
</feature>
<protein>
    <submittedName>
        <fullName evidence="8">DedA family protein</fullName>
    </submittedName>
</protein>
<evidence type="ECO:0000313" key="9">
    <source>
        <dbReference type="Proteomes" id="UP000197679"/>
    </source>
</evidence>
<feature type="transmembrane region" description="Helical" evidence="6">
    <location>
        <begin position="236"/>
        <end position="255"/>
    </location>
</feature>
<dbReference type="RefSeq" id="WP_088820137.1">
    <property type="nucleotide sequence ID" value="NZ_CP019964.1"/>
</dbReference>
<dbReference type="GeneID" id="33314109"/>
<evidence type="ECO:0000259" key="7">
    <source>
        <dbReference type="Pfam" id="PF09335"/>
    </source>
</evidence>
<accession>A0A218NN18</accession>
<dbReference type="InterPro" id="IPR051311">
    <property type="entry name" value="DedA_domain"/>
</dbReference>
<evidence type="ECO:0000313" key="8">
    <source>
        <dbReference type="EMBL" id="ASI13865.1"/>
    </source>
</evidence>
<evidence type="ECO:0000256" key="3">
    <source>
        <dbReference type="ARBA" id="ARBA00022692"/>
    </source>
</evidence>
<feature type="transmembrane region" description="Helical" evidence="6">
    <location>
        <begin position="73"/>
        <end position="92"/>
    </location>
</feature>
<keyword evidence="4 6" id="KW-1133">Transmembrane helix</keyword>
<dbReference type="EMBL" id="CP019964">
    <property type="protein sequence ID" value="ASI13865.1"/>
    <property type="molecule type" value="Genomic_DNA"/>
</dbReference>